<comment type="caution">
    <text evidence="2">The sequence shown here is derived from an EMBL/GenBank/DDBJ whole genome shotgun (WGS) entry which is preliminary data.</text>
</comment>
<dbReference type="RefSeq" id="WP_377354354.1">
    <property type="nucleotide sequence ID" value="NZ_JBHTLQ010000045.1"/>
</dbReference>
<feature type="transmembrane region" description="Helical" evidence="1">
    <location>
        <begin position="155"/>
        <end position="176"/>
    </location>
</feature>
<dbReference type="InterPro" id="IPR009495">
    <property type="entry name" value="NrsF"/>
</dbReference>
<sequence length="212" mass="22398">MKTDDLIEALSLDVAPAAGVRPRLAGAAGAGAVVAFALVALWLGFRPDYPAAFAKPMFWMKAIYAALIALGGFWCVDQLARPAGSGRKGVTFVLVVFGLICLAALVRWFITPAEDRMPLLMGQSWRVCPRNILALSLPILAATLVVVRRLAPTRLVLAGAAAGLFSGGVAAVVYGLHCPESTMPFVAVWYSLGISAPVVIGAVLGPWALRWR</sequence>
<evidence type="ECO:0000256" key="1">
    <source>
        <dbReference type="SAM" id="Phobius"/>
    </source>
</evidence>
<feature type="transmembrane region" description="Helical" evidence="1">
    <location>
        <begin position="24"/>
        <end position="45"/>
    </location>
</feature>
<feature type="transmembrane region" description="Helical" evidence="1">
    <location>
        <begin position="57"/>
        <end position="77"/>
    </location>
</feature>
<keyword evidence="1" id="KW-1133">Transmembrane helix</keyword>
<gene>
    <name evidence="2" type="ORF">ACFQ27_16325</name>
</gene>
<dbReference type="EMBL" id="JBHTLQ010000045">
    <property type="protein sequence ID" value="MFD1192155.1"/>
    <property type="molecule type" value="Genomic_DNA"/>
</dbReference>
<protein>
    <submittedName>
        <fullName evidence="2">NrsF family protein</fullName>
    </submittedName>
</protein>
<evidence type="ECO:0000313" key="2">
    <source>
        <dbReference type="EMBL" id="MFD1192155.1"/>
    </source>
</evidence>
<dbReference type="Proteomes" id="UP001597216">
    <property type="component" value="Unassembled WGS sequence"/>
</dbReference>
<feature type="transmembrane region" description="Helical" evidence="1">
    <location>
        <begin position="130"/>
        <end position="148"/>
    </location>
</feature>
<dbReference type="Pfam" id="PF06532">
    <property type="entry name" value="NrsF"/>
    <property type="match status" value="1"/>
</dbReference>
<evidence type="ECO:0000313" key="3">
    <source>
        <dbReference type="Proteomes" id="UP001597216"/>
    </source>
</evidence>
<keyword evidence="3" id="KW-1185">Reference proteome</keyword>
<name>A0ABW3T901_9CAUL</name>
<organism evidence="2 3">
    <name type="scientific">Phenylobacterium conjunctum</name>
    <dbReference type="NCBI Taxonomy" id="1298959"/>
    <lineage>
        <taxon>Bacteria</taxon>
        <taxon>Pseudomonadati</taxon>
        <taxon>Pseudomonadota</taxon>
        <taxon>Alphaproteobacteria</taxon>
        <taxon>Caulobacterales</taxon>
        <taxon>Caulobacteraceae</taxon>
        <taxon>Phenylobacterium</taxon>
    </lineage>
</organism>
<keyword evidence="1" id="KW-0472">Membrane</keyword>
<feature type="transmembrane region" description="Helical" evidence="1">
    <location>
        <begin position="89"/>
        <end position="110"/>
    </location>
</feature>
<accession>A0ABW3T901</accession>
<reference evidence="3" key="1">
    <citation type="journal article" date="2019" name="Int. J. Syst. Evol. Microbiol.">
        <title>The Global Catalogue of Microorganisms (GCM) 10K type strain sequencing project: providing services to taxonomists for standard genome sequencing and annotation.</title>
        <authorList>
            <consortium name="The Broad Institute Genomics Platform"/>
            <consortium name="The Broad Institute Genome Sequencing Center for Infectious Disease"/>
            <person name="Wu L."/>
            <person name="Ma J."/>
        </authorList>
    </citation>
    <scope>NUCLEOTIDE SEQUENCE [LARGE SCALE GENOMIC DNA]</scope>
    <source>
        <strain evidence="3">CCUG 55074</strain>
    </source>
</reference>
<keyword evidence="1" id="KW-0812">Transmembrane</keyword>
<proteinExistence type="predicted"/>
<feature type="transmembrane region" description="Helical" evidence="1">
    <location>
        <begin position="188"/>
        <end position="209"/>
    </location>
</feature>